<dbReference type="PANTHER" id="PTHR42844">
    <property type="entry name" value="DIHYDRONEOPTERIN ALDOLASE 1-RELATED"/>
    <property type="match status" value="1"/>
</dbReference>
<keyword evidence="5" id="KW-0289">Folate biosynthesis</keyword>
<organism evidence="9">
    <name type="scientific">Leptospirillum ferriphilum</name>
    <dbReference type="NCBI Taxonomy" id="178606"/>
    <lineage>
        <taxon>Bacteria</taxon>
        <taxon>Pseudomonadati</taxon>
        <taxon>Nitrospirota</taxon>
        <taxon>Nitrospiria</taxon>
        <taxon>Nitrospirales</taxon>
        <taxon>Nitrospiraceae</taxon>
        <taxon>Leptospirillum</taxon>
    </lineage>
</organism>
<reference evidence="9" key="1">
    <citation type="journal article" date="2020" name="mSystems">
        <title>Genome- and Community-Level Interaction Insights into Carbon Utilization and Element Cycling Functions of Hydrothermarchaeota in Hydrothermal Sediment.</title>
        <authorList>
            <person name="Zhou Z."/>
            <person name="Liu Y."/>
            <person name="Xu W."/>
            <person name="Pan J."/>
            <person name="Luo Z.H."/>
            <person name="Li M."/>
        </authorList>
    </citation>
    <scope>NUCLEOTIDE SEQUENCE [LARGE SCALE GENOMIC DNA]</scope>
    <source>
        <strain evidence="9">SpSt-902</strain>
    </source>
</reference>
<evidence type="ECO:0000256" key="2">
    <source>
        <dbReference type="ARBA" id="ARBA00005013"/>
    </source>
</evidence>
<evidence type="ECO:0000256" key="7">
    <source>
        <dbReference type="ARBA" id="ARBA00032903"/>
    </source>
</evidence>
<dbReference type="SUPFAM" id="SSF55620">
    <property type="entry name" value="Tetrahydrobiopterin biosynthesis enzymes-like"/>
    <property type="match status" value="1"/>
</dbReference>
<name>A0A7C3LSL7_9BACT</name>
<accession>A0A7C3LSL7</accession>
<dbReference type="GO" id="GO:0004150">
    <property type="term" value="F:dihydroneopterin aldolase activity"/>
    <property type="evidence" value="ECO:0007669"/>
    <property type="project" value="UniProtKB-EC"/>
</dbReference>
<dbReference type="InterPro" id="IPR006157">
    <property type="entry name" value="FolB_dom"/>
</dbReference>
<dbReference type="Pfam" id="PF02152">
    <property type="entry name" value="FolB"/>
    <property type="match status" value="1"/>
</dbReference>
<comment type="caution">
    <text evidence="9">The sequence shown here is derived from an EMBL/GenBank/DDBJ whole genome shotgun (WGS) entry which is preliminary data.</text>
</comment>
<comment type="similarity">
    <text evidence="3">Belongs to the DHNA family.</text>
</comment>
<dbReference type="AlphaFoldDB" id="A0A7C3LSL7"/>
<evidence type="ECO:0000256" key="5">
    <source>
        <dbReference type="ARBA" id="ARBA00022909"/>
    </source>
</evidence>
<protein>
    <recommendedName>
        <fullName evidence="4">dihydroneopterin aldolase</fullName>
        <ecNumber evidence="4">4.1.2.25</ecNumber>
    </recommendedName>
    <alternativeName>
        <fullName evidence="7">7,8-dihydroneopterin aldolase</fullName>
    </alternativeName>
</protein>
<dbReference type="EMBL" id="DTMM01000050">
    <property type="protein sequence ID" value="HFT92799.1"/>
    <property type="molecule type" value="Genomic_DNA"/>
</dbReference>
<evidence type="ECO:0000256" key="6">
    <source>
        <dbReference type="ARBA" id="ARBA00023239"/>
    </source>
</evidence>
<dbReference type="PANTHER" id="PTHR42844:SF1">
    <property type="entry name" value="DIHYDRONEOPTERIN ALDOLASE 1-RELATED"/>
    <property type="match status" value="1"/>
</dbReference>
<comment type="pathway">
    <text evidence="2">Cofactor biosynthesis; tetrahydrofolate biosynthesis; 2-amino-4-hydroxy-6-hydroxymethyl-7,8-dihydropteridine diphosphate from 7,8-dihydroneopterin triphosphate: step 3/4.</text>
</comment>
<evidence type="ECO:0000256" key="3">
    <source>
        <dbReference type="ARBA" id="ARBA00005708"/>
    </source>
</evidence>
<evidence type="ECO:0000256" key="4">
    <source>
        <dbReference type="ARBA" id="ARBA00013043"/>
    </source>
</evidence>
<dbReference type="InterPro" id="IPR006156">
    <property type="entry name" value="Dihydroneopterin_aldolase"/>
</dbReference>
<gene>
    <name evidence="9" type="ORF">ENX03_02435</name>
</gene>
<comment type="catalytic activity">
    <reaction evidence="1">
        <text>7,8-dihydroneopterin = 6-hydroxymethyl-7,8-dihydropterin + glycolaldehyde</text>
        <dbReference type="Rhea" id="RHEA:10540"/>
        <dbReference type="ChEBI" id="CHEBI:17001"/>
        <dbReference type="ChEBI" id="CHEBI:17071"/>
        <dbReference type="ChEBI" id="CHEBI:44841"/>
        <dbReference type="EC" id="4.1.2.25"/>
    </reaction>
</comment>
<keyword evidence="6" id="KW-0456">Lyase</keyword>
<dbReference type="SMART" id="SM00905">
    <property type="entry name" value="FolB"/>
    <property type="match status" value="1"/>
</dbReference>
<dbReference type="EC" id="4.1.2.25" evidence="4"/>
<sequence length="132" mass="14895">MMHVTGRRISIRDLRFTGIVGVFAEERSHQQTLSCSVDIDFECPPDREPTFTDRIQDTIDYESVIRDIMSVSAAQSPMLLERLARLIAEKISVRYPGIRSISITLQKVPTPVKDIFAESIGVSITFTPENPQ</sequence>
<feature type="domain" description="Dihydroneopterin aldolase/epimerase" evidence="8">
    <location>
        <begin position="9"/>
        <end position="126"/>
    </location>
</feature>
<dbReference type="NCBIfam" id="TIGR00526">
    <property type="entry name" value="folB_dom"/>
    <property type="match status" value="1"/>
</dbReference>
<evidence type="ECO:0000256" key="1">
    <source>
        <dbReference type="ARBA" id="ARBA00001353"/>
    </source>
</evidence>
<dbReference type="GO" id="GO:0046656">
    <property type="term" value="P:folic acid biosynthetic process"/>
    <property type="evidence" value="ECO:0007669"/>
    <property type="project" value="UniProtKB-KW"/>
</dbReference>
<dbReference type="GO" id="GO:0005737">
    <property type="term" value="C:cytoplasm"/>
    <property type="evidence" value="ECO:0007669"/>
    <property type="project" value="TreeGrafter"/>
</dbReference>
<dbReference type="InterPro" id="IPR043133">
    <property type="entry name" value="GTP-CH-I_C/QueF"/>
</dbReference>
<proteinExistence type="inferred from homology"/>
<evidence type="ECO:0000259" key="8">
    <source>
        <dbReference type="SMART" id="SM00905"/>
    </source>
</evidence>
<dbReference type="Gene3D" id="3.30.1130.10">
    <property type="match status" value="1"/>
</dbReference>
<evidence type="ECO:0000313" key="9">
    <source>
        <dbReference type="EMBL" id="HFT92799.1"/>
    </source>
</evidence>